<keyword evidence="2" id="KW-1185">Reference proteome</keyword>
<dbReference type="AlphaFoldDB" id="A0A4C1ZJI8"/>
<accession>A0A4C1ZJI8</accession>
<comment type="caution">
    <text evidence="1">The sequence shown here is derived from an EMBL/GenBank/DDBJ whole genome shotgun (WGS) entry which is preliminary data.</text>
</comment>
<sequence>MHVAGKRLVLVYLSLLQKNKFRVLESIISHMSKVQDSFLCTHVSRFDFHGRPNPLYHRAGCGSGWAGAVRHLGACPPRPSGSVRSVYSHIVHDNTSKYDMYIIFTTRKVMKSAAPARGLRSSSSRAQII</sequence>
<protein>
    <submittedName>
        <fullName evidence="1">Uncharacterized protein</fullName>
    </submittedName>
</protein>
<reference evidence="1 2" key="1">
    <citation type="journal article" date="2019" name="Commun. Biol.">
        <title>The bagworm genome reveals a unique fibroin gene that provides high tensile strength.</title>
        <authorList>
            <person name="Kono N."/>
            <person name="Nakamura H."/>
            <person name="Ohtoshi R."/>
            <person name="Tomita M."/>
            <person name="Numata K."/>
            <person name="Arakawa K."/>
        </authorList>
    </citation>
    <scope>NUCLEOTIDE SEQUENCE [LARGE SCALE GENOMIC DNA]</scope>
</reference>
<evidence type="ECO:0000313" key="1">
    <source>
        <dbReference type="EMBL" id="GBP86685.1"/>
    </source>
</evidence>
<organism evidence="1 2">
    <name type="scientific">Eumeta variegata</name>
    <name type="common">Bagworm moth</name>
    <name type="synonym">Eumeta japonica</name>
    <dbReference type="NCBI Taxonomy" id="151549"/>
    <lineage>
        <taxon>Eukaryota</taxon>
        <taxon>Metazoa</taxon>
        <taxon>Ecdysozoa</taxon>
        <taxon>Arthropoda</taxon>
        <taxon>Hexapoda</taxon>
        <taxon>Insecta</taxon>
        <taxon>Pterygota</taxon>
        <taxon>Neoptera</taxon>
        <taxon>Endopterygota</taxon>
        <taxon>Lepidoptera</taxon>
        <taxon>Glossata</taxon>
        <taxon>Ditrysia</taxon>
        <taxon>Tineoidea</taxon>
        <taxon>Psychidae</taxon>
        <taxon>Oiketicinae</taxon>
        <taxon>Eumeta</taxon>
    </lineage>
</organism>
<proteinExistence type="predicted"/>
<gene>
    <name evidence="1" type="ORF">EVAR_103629_1</name>
</gene>
<name>A0A4C1ZJI8_EUMVA</name>
<evidence type="ECO:0000313" key="2">
    <source>
        <dbReference type="Proteomes" id="UP000299102"/>
    </source>
</evidence>
<dbReference type="EMBL" id="BGZK01001809">
    <property type="protein sequence ID" value="GBP86685.1"/>
    <property type="molecule type" value="Genomic_DNA"/>
</dbReference>
<dbReference type="Proteomes" id="UP000299102">
    <property type="component" value="Unassembled WGS sequence"/>
</dbReference>